<feature type="region of interest" description="Disordered" evidence="2">
    <location>
        <begin position="599"/>
        <end position="620"/>
    </location>
</feature>
<reference evidence="3" key="1">
    <citation type="submission" date="2023-08" db="EMBL/GenBank/DDBJ databases">
        <authorList>
            <person name="Chen Y."/>
            <person name="Shah S."/>
            <person name="Dougan E. K."/>
            <person name="Thang M."/>
            <person name="Chan C."/>
        </authorList>
    </citation>
    <scope>NUCLEOTIDE SEQUENCE</scope>
</reference>
<feature type="coiled-coil region" evidence="1">
    <location>
        <begin position="686"/>
        <end position="775"/>
    </location>
</feature>
<evidence type="ECO:0000256" key="1">
    <source>
        <dbReference type="SAM" id="Coils"/>
    </source>
</evidence>
<feature type="region of interest" description="Disordered" evidence="2">
    <location>
        <begin position="121"/>
        <end position="195"/>
    </location>
</feature>
<dbReference type="Proteomes" id="UP001178507">
    <property type="component" value="Unassembled WGS sequence"/>
</dbReference>
<feature type="region of interest" description="Disordered" evidence="2">
    <location>
        <begin position="555"/>
        <end position="578"/>
    </location>
</feature>
<evidence type="ECO:0000256" key="2">
    <source>
        <dbReference type="SAM" id="MobiDB-lite"/>
    </source>
</evidence>
<evidence type="ECO:0000313" key="3">
    <source>
        <dbReference type="EMBL" id="CAJ1401870.1"/>
    </source>
</evidence>
<evidence type="ECO:0008006" key="5">
    <source>
        <dbReference type="Google" id="ProtNLM"/>
    </source>
</evidence>
<dbReference type="GO" id="GO:0005929">
    <property type="term" value="C:cilium"/>
    <property type="evidence" value="ECO:0007669"/>
    <property type="project" value="GOC"/>
</dbReference>
<name>A0AA36N7J5_9DINO</name>
<dbReference type="GO" id="GO:0035735">
    <property type="term" value="P:intraciliary transport involved in cilium assembly"/>
    <property type="evidence" value="ECO:0007669"/>
    <property type="project" value="InterPro"/>
</dbReference>
<keyword evidence="4" id="KW-1185">Reference proteome</keyword>
<dbReference type="AlphaFoldDB" id="A0AA36N7J5"/>
<gene>
    <name evidence="3" type="ORF">EVOR1521_LOCUS24915</name>
</gene>
<feature type="compositionally biased region" description="Basic and acidic residues" evidence="2">
    <location>
        <begin position="439"/>
        <end position="462"/>
    </location>
</feature>
<sequence length="800" mass="91869">MAPQITQARGEASASRRPKPKARGQNVPERLHEPVDCVLRKTSVDWALRKMGSCRGPEEEVPAPEQPELTCPGLKVAPGKGQVTPEASGQETCEAGGAGQELPNKSHFFVQLSPAPRRQAYCPGVYVEKDSSSTPAQPADPEAQRSPNSTGAAEKVAQMRSRIKVIKELRTQSADQPEVPATRALAPAKSTAQPQERLASILNFLEEVEESSKADMSSLVSSARSSRTAGNWDDDVDLADRPHIPSGLTQDASAAHSRASMLEVEVHDKKQIIDSLKRALKESQEHEKQLVQETVKEWEDKLQKQKAHYEAGVERHLRLVDRLLNDKTELTKRCELFAEELKAVERKFQMKIEEMEDHGAKELAKNKQNWIATERMKRESWEKEKVKEIKEMTIKGLQPEVERILSERKQDKVRMEERQREALEEQRRELMDLSQQQLRELRDQKNREMEEALDRERETHRRKLREDFERFSRELQEERQKCAQDLTSERRLREELLRQGSEGSEQKLREALAAERQRGQQQVQEAERLLAEAKANFGVQLQQLEERLRAEARAAQQVADTRSKEEQEQREAALRQQLSTERDRQLEVLMERLSREHAEQKLAQEKETKERLQEARAAAGEEAARLAKEMEQTKGEVAMIMAQKKQQEELVRSLKDLQASDTARMGDLQRRCSELEAERGQWHAVADKAAAKHQQELRSLDEMKEKELEDLREDLGLALARVKEEQGKLADLQADSKRREEQIIGELEAKVKRTLQAKDETIAELRKRCSALDNKVQEFNYLLERQREELVGGLVRDSRR</sequence>
<feature type="region of interest" description="Disordered" evidence="2">
    <location>
        <begin position="1"/>
        <end position="31"/>
    </location>
</feature>
<comment type="caution">
    <text evidence="3">The sequence shown here is derived from an EMBL/GenBank/DDBJ whole genome shotgun (WGS) entry which is preliminary data.</text>
</comment>
<dbReference type="EMBL" id="CAUJNA010003432">
    <property type="protein sequence ID" value="CAJ1401870.1"/>
    <property type="molecule type" value="Genomic_DNA"/>
</dbReference>
<feature type="coiled-coil region" evidence="1">
    <location>
        <begin position="269"/>
        <end position="358"/>
    </location>
</feature>
<feature type="compositionally biased region" description="Basic and acidic residues" evidence="2">
    <location>
        <begin position="561"/>
        <end position="573"/>
    </location>
</feature>
<protein>
    <recommendedName>
        <fullName evidence="5">Centrosomal protein of 131 kDa</fullName>
    </recommendedName>
</protein>
<feature type="region of interest" description="Disordered" evidence="2">
    <location>
        <begin position="54"/>
        <end position="107"/>
    </location>
</feature>
<dbReference type="PANTHER" id="PTHR31540">
    <property type="entry name" value="CENTROSOMAL PROTEIN OF 131 KDA"/>
    <property type="match status" value="1"/>
</dbReference>
<feature type="compositionally biased region" description="Basic and acidic residues" evidence="2">
    <location>
        <begin position="504"/>
        <end position="518"/>
    </location>
</feature>
<proteinExistence type="predicted"/>
<accession>A0AA36N7J5</accession>
<organism evidence="3 4">
    <name type="scientific">Effrenium voratum</name>
    <dbReference type="NCBI Taxonomy" id="2562239"/>
    <lineage>
        <taxon>Eukaryota</taxon>
        <taxon>Sar</taxon>
        <taxon>Alveolata</taxon>
        <taxon>Dinophyceae</taxon>
        <taxon>Suessiales</taxon>
        <taxon>Symbiodiniaceae</taxon>
        <taxon>Effrenium</taxon>
    </lineage>
</organism>
<feature type="region of interest" description="Disordered" evidence="2">
    <location>
        <begin position="436"/>
        <end position="462"/>
    </location>
</feature>
<feature type="region of interest" description="Disordered" evidence="2">
    <location>
        <begin position="494"/>
        <end position="519"/>
    </location>
</feature>
<keyword evidence="1" id="KW-0175">Coiled coil</keyword>
<feature type="compositionally biased region" description="Basic and acidic residues" evidence="2">
    <location>
        <begin position="599"/>
        <end position="614"/>
    </location>
</feature>
<dbReference type="InterPro" id="IPR030465">
    <property type="entry name" value="CEP131"/>
</dbReference>
<evidence type="ECO:0000313" key="4">
    <source>
        <dbReference type="Proteomes" id="UP001178507"/>
    </source>
</evidence>
<feature type="compositionally biased region" description="Low complexity" evidence="2">
    <location>
        <begin position="217"/>
        <end position="226"/>
    </location>
</feature>
<dbReference type="PANTHER" id="PTHR31540:SF1">
    <property type="entry name" value="CENTROSOMAL PROTEIN OF 131 KDA"/>
    <property type="match status" value="1"/>
</dbReference>
<feature type="region of interest" description="Disordered" evidence="2">
    <location>
        <begin position="213"/>
        <end position="255"/>
    </location>
</feature>